<evidence type="ECO:0000313" key="3">
    <source>
        <dbReference type="Proteomes" id="UP000254925"/>
    </source>
</evidence>
<feature type="domain" description="YjiS-like" evidence="1">
    <location>
        <begin position="32"/>
        <end position="60"/>
    </location>
</feature>
<gene>
    <name evidence="2" type="ORF">DES45_104419</name>
</gene>
<dbReference type="Pfam" id="PF06568">
    <property type="entry name" value="YjiS-like"/>
    <property type="match status" value="1"/>
</dbReference>
<comment type="caution">
    <text evidence="2">The sequence shown here is derived from an EMBL/GenBank/DDBJ whole genome shotgun (WGS) entry which is preliminary data.</text>
</comment>
<dbReference type="AlphaFoldDB" id="A0A370HLP9"/>
<protein>
    <submittedName>
        <fullName evidence="2">Uncharacterized protein DUF1127</fullName>
    </submittedName>
</protein>
<evidence type="ECO:0000259" key="1">
    <source>
        <dbReference type="Pfam" id="PF06568"/>
    </source>
</evidence>
<accession>A0A370HLP9</accession>
<keyword evidence="3" id="KW-1185">Reference proteome</keyword>
<sequence>MSATMTTRTTARQHLAVRRDRSLLQRIVEVVAREFRVRRDMRALGSLDDAALHDIGLTRGSMEGALRYGRSVEQLRPAVDEAASAPLPRSLVEWR</sequence>
<organism evidence="2 3">
    <name type="scientific">Microvirga subterranea</name>
    <dbReference type="NCBI Taxonomy" id="186651"/>
    <lineage>
        <taxon>Bacteria</taxon>
        <taxon>Pseudomonadati</taxon>
        <taxon>Pseudomonadota</taxon>
        <taxon>Alphaproteobacteria</taxon>
        <taxon>Hyphomicrobiales</taxon>
        <taxon>Methylobacteriaceae</taxon>
        <taxon>Microvirga</taxon>
    </lineage>
</organism>
<dbReference type="RefSeq" id="WP_245571702.1">
    <property type="nucleotide sequence ID" value="NZ_QQBB01000004.1"/>
</dbReference>
<name>A0A370HLP9_9HYPH</name>
<dbReference type="InterPro" id="IPR009506">
    <property type="entry name" value="YjiS-like"/>
</dbReference>
<reference evidence="2 3" key="1">
    <citation type="submission" date="2018-07" db="EMBL/GenBank/DDBJ databases">
        <title>Genomic Encyclopedia of Type Strains, Phase IV (KMG-IV): sequencing the most valuable type-strain genomes for metagenomic binning, comparative biology and taxonomic classification.</title>
        <authorList>
            <person name="Goeker M."/>
        </authorList>
    </citation>
    <scope>NUCLEOTIDE SEQUENCE [LARGE SCALE GENOMIC DNA]</scope>
    <source>
        <strain evidence="2 3">DSM 14364</strain>
    </source>
</reference>
<proteinExistence type="predicted"/>
<dbReference type="Proteomes" id="UP000254925">
    <property type="component" value="Unassembled WGS sequence"/>
</dbReference>
<evidence type="ECO:0000313" key="2">
    <source>
        <dbReference type="EMBL" id="RDI59503.1"/>
    </source>
</evidence>
<dbReference type="EMBL" id="QQBB01000004">
    <property type="protein sequence ID" value="RDI59503.1"/>
    <property type="molecule type" value="Genomic_DNA"/>
</dbReference>